<protein>
    <recommendedName>
        <fullName evidence="2">Golvesin/Xly CBD-like domain-containing protein</fullName>
    </recommendedName>
</protein>
<organism evidence="3 4">
    <name type="scientific">Actinacidiphila acidipaludis</name>
    <dbReference type="NCBI Taxonomy" id="2873382"/>
    <lineage>
        <taxon>Bacteria</taxon>
        <taxon>Bacillati</taxon>
        <taxon>Actinomycetota</taxon>
        <taxon>Actinomycetes</taxon>
        <taxon>Kitasatosporales</taxon>
        <taxon>Streptomycetaceae</taxon>
        <taxon>Actinacidiphila</taxon>
    </lineage>
</organism>
<evidence type="ECO:0000313" key="4">
    <source>
        <dbReference type="Proteomes" id="UP000778578"/>
    </source>
</evidence>
<keyword evidence="4" id="KW-1185">Reference proteome</keyword>
<dbReference type="RefSeq" id="WP_222959344.1">
    <property type="nucleotide sequence ID" value="NZ_JAINZZ010000001.1"/>
</dbReference>
<feature type="region of interest" description="Disordered" evidence="1">
    <location>
        <begin position="111"/>
        <end position="148"/>
    </location>
</feature>
<dbReference type="EMBL" id="JAINZZ010000001">
    <property type="protein sequence ID" value="MBY8876056.1"/>
    <property type="molecule type" value="Genomic_DNA"/>
</dbReference>
<dbReference type="Proteomes" id="UP000778578">
    <property type="component" value="Unassembled WGS sequence"/>
</dbReference>
<gene>
    <name evidence="3" type="ORF">K7862_00165</name>
</gene>
<dbReference type="InterPro" id="IPR033803">
    <property type="entry name" value="CBD-like_Golvesin-Xly"/>
</dbReference>
<sequence length="148" mass="15635">MQLDDGDAGTAAKSSWPYSGNTAYTQYAVTGDYAYNKDTVAGDTYTWQPTVPAAGSYRVDVHSVPASDRATNAPYTVTYNGGTYSGTVDQSAGTGGVWRSLNNGTLLAGRPGKGLLRMAGRDPRRPTGAFPCSRDVRDGVSLPRSDRS</sequence>
<evidence type="ECO:0000259" key="2">
    <source>
        <dbReference type="Pfam" id="PF25275"/>
    </source>
</evidence>
<evidence type="ECO:0000256" key="1">
    <source>
        <dbReference type="SAM" id="MobiDB-lite"/>
    </source>
</evidence>
<reference evidence="3 4" key="1">
    <citation type="submission" date="2021-08" db="EMBL/GenBank/DDBJ databases">
        <title>WGS of actinomycetes from Thailand.</title>
        <authorList>
            <person name="Thawai C."/>
        </authorList>
    </citation>
    <scope>NUCLEOTIDE SEQUENCE [LARGE SCALE GENOMIC DNA]</scope>
    <source>
        <strain evidence="3 4">PLK6-54</strain>
    </source>
</reference>
<dbReference type="Pfam" id="PF25275">
    <property type="entry name" value="Golvesin_C"/>
    <property type="match status" value="1"/>
</dbReference>
<name>A0ABS7PYU2_9ACTN</name>
<comment type="caution">
    <text evidence="3">The sequence shown here is derived from an EMBL/GenBank/DDBJ whole genome shotgun (WGS) entry which is preliminary data.</text>
</comment>
<evidence type="ECO:0000313" key="3">
    <source>
        <dbReference type="EMBL" id="MBY8876056.1"/>
    </source>
</evidence>
<feature type="compositionally biased region" description="Basic and acidic residues" evidence="1">
    <location>
        <begin position="134"/>
        <end position="148"/>
    </location>
</feature>
<dbReference type="Gene3D" id="2.60.120.260">
    <property type="entry name" value="Galactose-binding domain-like"/>
    <property type="match status" value="1"/>
</dbReference>
<feature type="domain" description="Golvesin/Xly CBD-like" evidence="2">
    <location>
        <begin position="5"/>
        <end position="111"/>
    </location>
</feature>
<accession>A0ABS7PYU2</accession>
<proteinExistence type="predicted"/>